<gene>
    <name evidence="2" type="ORF">QE152_g22785</name>
</gene>
<evidence type="ECO:0000256" key="1">
    <source>
        <dbReference type="SAM" id="MobiDB-lite"/>
    </source>
</evidence>
<sequence>MRSRLFKIATTADPLTATVLQIPAVERFYQTLLRWTEGNGGNTTNINKEWGRKLQESYSGNGLRQGSTSGVSGSTSGVSGNWVRNPPNFWSGTEGSTSGVSGNWVRNPPNFWSGTDFINAVKLRGNLLPTKGIPSNPPHERRCRAGCNKTESLSHVLQGCPLTHWHRIRRHDRVAGRLRQIAERKGWIVEEETRLRLADGSLRKPDLTMARKGGGGDKAPPRRRLPAQT</sequence>
<evidence type="ECO:0000313" key="3">
    <source>
        <dbReference type="Proteomes" id="UP001458880"/>
    </source>
</evidence>
<evidence type="ECO:0008006" key="4">
    <source>
        <dbReference type="Google" id="ProtNLM"/>
    </source>
</evidence>
<proteinExistence type="predicted"/>
<feature type="compositionally biased region" description="Low complexity" evidence="1">
    <location>
        <begin position="66"/>
        <end position="78"/>
    </location>
</feature>
<dbReference type="AlphaFoldDB" id="A0AAW1KIX7"/>
<keyword evidence="3" id="KW-1185">Reference proteome</keyword>
<accession>A0AAW1KIX7</accession>
<protein>
    <recommendedName>
        <fullName evidence="4">Reverse transcriptase</fullName>
    </recommendedName>
</protein>
<name>A0AAW1KIX7_POPJA</name>
<reference evidence="2 3" key="1">
    <citation type="journal article" date="2024" name="BMC Genomics">
        <title>De novo assembly and annotation of Popillia japonica's genome with initial clues to its potential as an invasive pest.</title>
        <authorList>
            <person name="Cucini C."/>
            <person name="Boschi S."/>
            <person name="Funari R."/>
            <person name="Cardaioli E."/>
            <person name="Iannotti N."/>
            <person name="Marturano G."/>
            <person name="Paoli F."/>
            <person name="Bruttini M."/>
            <person name="Carapelli A."/>
            <person name="Frati F."/>
            <person name="Nardi F."/>
        </authorList>
    </citation>
    <scope>NUCLEOTIDE SEQUENCE [LARGE SCALE GENOMIC DNA]</scope>
    <source>
        <strain evidence="2">DMR45628</strain>
    </source>
</reference>
<dbReference type="EMBL" id="JASPKY010000222">
    <property type="protein sequence ID" value="KAK9719184.1"/>
    <property type="molecule type" value="Genomic_DNA"/>
</dbReference>
<dbReference type="Proteomes" id="UP001458880">
    <property type="component" value="Unassembled WGS sequence"/>
</dbReference>
<feature type="region of interest" description="Disordered" evidence="1">
    <location>
        <begin position="199"/>
        <end position="229"/>
    </location>
</feature>
<organism evidence="2 3">
    <name type="scientific">Popillia japonica</name>
    <name type="common">Japanese beetle</name>
    <dbReference type="NCBI Taxonomy" id="7064"/>
    <lineage>
        <taxon>Eukaryota</taxon>
        <taxon>Metazoa</taxon>
        <taxon>Ecdysozoa</taxon>
        <taxon>Arthropoda</taxon>
        <taxon>Hexapoda</taxon>
        <taxon>Insecta</taxon>
        <taxon>Pterygota</taxon>
        <taxon>Neoptera</taxon>
        <taxon>Endopterygota</taxon>
        <taxon>Coleoptera</taxon>
        <taxon>Polyphaga</taxon>
        <taxon>Scarabaeiformia</taxon>
        <taxon>Scarabaeidae</taxon>
        <taxon>Rutelinae</taxon>
        <taxon>Popillia</taxon>
    </lineage>
</organism>
<comment type="caution">
    <text evidence="2">The sequence shown here is derived from an EMBL/GenBank/DDBJ whole genome shotgun (WGS) entry which is preliminary data.</text>
</comment>
<evidence type="ECO:0000313" key="2">
    <source>
        <dbReference type="EMBL" id="KAK9719184.1"/>
    </source>
</evidence>
<feature type="region of interest" description="Disordered" evidence="1">
    <location>
        <begin position="58"/>
        <end position="78"/>
    </location>
</feature>